<dbReference type="SUPFAM" id="SSF54160">
    <property type="entry name" value="Chromo domain-like"/>
    <property type="match status" value="1"/>
</dbReference>
<feature type="compositionally biased region" description="Basic residues" evidence="4">
    <location>
        <begin position="121"/>
        <end position="134"/>
    </location>
</feature>
<comment type="subunit">
    <text evidence="2">Component of the NuA4 histone acetyltransferase complex.</text>
</comment>
<proteinExistence type="predicted"/>
<evidence type="ECO:0000256" key="2">
    <source>
        <dbReference type="ARBA" id="ARBA00011353"/>
    </source>
</evidence>
<feature type="compositionally biased region" description="Polar residues" evidence="4">
    <location>
        <begin position="202"/>
        <end position="239"/>
    </location>
</feature>
<dbReference type="InterPro" id="IPR016197">
    <property type="entry name" value="Chromo-like_dom_sf"/>
</dbReference>
<protein>
    <recommendedName>
        <fullName evidence="5">Chromo domain-containing protein</fullName>
    </recommendedName>
</protein>
<dbReference type="CDD" id="cd18966">
    <property type="entry name" value="chromodomain"/>
    <property type="match status" value="1"/>
</dbReference>
<feature type="region of interest" description="Disordered" evidence="4">
    <location>
        <begin position="362"/>
        <end position="411"/>
    </location>
</feature>
<dbReference type="GO" id="GO:0005634">
    <property type="term" value="C:nucleus"/>
    <property type="evidence" value="ECO:0007669"/>
    <property type="project" value="UniProtKB-SubCell"/>
</dbReference>
<dbReference type="Gene3D" id="2.40.50.40">
    <property type="match status" value="1"/>
</dbReference>
<comment type="caution">
    <text evidence="6">The sequence shown here is derived from an EMBL/GenBank/DDBJ whole genome shotgun (WGS) entry which is preliminary data.</text>
</comment>
<accession>A0AA40A483</accession>
<evidence type="ECO:0000259" key="5">
    <source>
        <dbReference type="PROSITE" id="PS50013"/>
    </source>
</evidence>
<dbReference type="InterPro" id="IPR051219">
    <property type="entry name" value="Heterochromatin_chromo-domain"/>
</dbReference>
<feature type="compositionally biased region" description="Low complexity" evidence="4">
    <location>
        <begin position="273"/>
        <end position="287"/>
    </location>
</feature>
<dbReference type="PANTHER" id="PTHR22812">
    <property type="entry name" value="CHROMOBOX PROTEIN"/>
    <property type="match status" value="1"/>
</dbReference>
<dbReference type="SMART" id="SM00298">
    <property type="entry name" value="CHROMO"/>
    <property type="match status" value="1"/>
</dbReference>
<feature type="region of interest" description="Disordered" evidence="4">
    <location>
        <begin position="1017"/>
        <end position="1040"/>
    </location>
</feature>
<dbReference type="GeneID" id="85321787"/>
<dbReference type="InterPro" id="IPR000953">
    <property type="entry name" value="Chromo/chromo_shadow_dom"/>
</dbReference>
<feature type="compositionally biased region" description="Low complexity" evidence="4">
    <location>
        <begin position="190"/>
        <end position="201"/>
    </location>
</feature>
<reference evidence="6" key="1">
    <citation type="submission" date="2023-06" db="EMBL/GenBank/DDBJ databases">
        <title>Genome-scale phylogeny and comparative genomics of the fungal order Sordariales.</title>
        <authorList>
            <consortium name="Lawrence Berkeley National Laboratory"/>
            <person name="Hensen N."/>
            <person name="Bonometti L."/>
            <person name="Westerberg I."/>
            <person name="Brannstrom I.O."/>
            <person name="Guillou S."/>
            <person name="Cros-Aarteil S."/>
            <person name="Calhoun S."/>
            <person name="Haridas S."/>
            <person name="Kuo A."/>
            <person name="Mondo S."/>
            <person name="Pangilinan J."/>
            <person name="Riley R."/>
            <person name="LaButti K."/>
            <person name="Andreopoulos B."/>
            <person name="Lipzen A."/>
            <person name="Chen C."/>
            <person name="Yanf M."/>
            <person name="Daum C."/>
            <person name="Ng V."/>
            <person name="Clum A."/>
            <person name="Steindorff A."/>
            <person name="Ohm R."/>
            <person name="Martin F."/>
            <person name="Silar P."/>
            <person name="Natvig D."/>
            <person name="Lalanne C."/>
            <person name="Gautier V."/>
            <person name="Ament-velasquez S.L."/>
            <person name="Kruys A."/>
            <person name="Hutchinson M.I."/>
            <person name="Powell A.J."/>
            <person name="Barry K."/>
            <person name="Miller A.N."/>
            <person name="Grigoriev I.V."/>
            <person name="Debuchy R."/>
            <person name="Gladieux P."/>
            <person name="Thoren M.H."/>
            <person name="Johannesson H."/>
        </authorList>
    </citation>
    <scope>NUCLEOTIDE SEQUENCE</scope>
    <source>
        <strain evidence="6">SMH2392-1A</strain>
    </source>
</reference>
<sequence>MFKNVGQKAFSGATSQDAAGSDDDISLTSTADDQHDSDDEFGVENILAERQVENGEIHYLVEWSGFPQHQSTWEPEMNLGNELRAMWEDTKRKHESGELKPFDLEAFYASQTKAKEEKAERHRRRNAKRKKKRLSLTSTLPEPEPQGLGMDDSSEDDAAEDVYGEDVYGEESFAGTSVKSKAQPKEKTPKGSAKPSGASSKTLASTTDSSKSQIENRSPSAAKQTAASNQRATPASSKTLAERRSLTGYQGTARKAAAKSPSGNAAGQSKTQTSTRGGAASSARMASDTQKGHLTAKKSALNKRPSGNIFSGGTMRKTRAPLLDSISDPSKEPKLFGKLRTRRLAEKRSRDKEDLAPNISSLHFFGIGKGPLPRKSSMDATLSPGLQEPPVQPKFPVPEQTSAAVPQEEIPLRKKHKSVRFLDDDDDISPALVQEPEPIDIDMPTNEGSPTAPRGMLVRSRLRSPPPPPAENPVPVPVPVPGPKKLSLATYRSKVLTQSLGKMLALGTSAAIKVDFNNMPRDPQQTWIADFTAKETIEFHYQCFAKTMVLKMDVLVRGHLAEGTITSEANESALTNAAEYLRSGVLGLFCSQPEYNIIIYPTKCDEWRVDSLGQEPASPAGISLRYLIFDSELDCGSLLRPINIFPPIEKPESATEVKSTTELKSATESEREAILRRLFNFSYTRLLPAFPKRPTVHNFFLAFPQSKGTIMQALYHWLRACNPKCQIFSSHHAGSWAAFWAVGEKTPGVIIIHESLAWNIHRFPELHKYLISRYDQYWCFSEPNQAYPLYPSISLANGPAAPGDLRLTRLFPARTAIFLTPSFLVSEPLHALEILEWFLTKWGKGYTHRLVAAWNIHEYLLELAVEKSDAYDKMLGDRKTNKISNIDFQLGTNLRGLTSVDCENRFKAATVATELHNLRLSRTGPYGADEDNSSLVYADQAIDANDEQSLVNWFGWWSSLRADQFQKFHVVGSSESIEYQGCRRGERRIRIPRYSHVTLNDPDLVLQTIQERARDDLAGSPVEGNGSLPDAPPLDNELDTNMSTQETPWSFRSEVCRTDDSQEITNHLSITASVPGRFQWTLYRFPVSWADMQMADHFGDWRNEYHRISDWFKFTWSFIDQKGRPSGYNTYVGFFYTITEDWDPQAIPKDPKPKRHAWLAIYRPVNPHKKPFTKCEVIIWDPMARSRFGDNAPTEKGLLDMQRRVIQYVREYGSEKNPGTYLEQVWLGGFDPPPECDPEYPFDTTLKFLWHLLRDLKKFLPAPDREMPNRGYRKVVLGDRAIPAPDKDDYSPNLEQSESAAMDLDSMDGDDGPEDEDTRIIFHPPRGIKMIPGQRSKCSNKLYEDARLVKARGAAAQATHMKYTFTPTMTWYGEQLAEGRGYEHINVTRWEHIFNFFKIGRGGSDGKDSVSSA</sequence>
<keyword evidence="3" id="KW-0539">Nucleus</keyword>
<evidence type="ECO:0000256" key="3">
    <source>
        <dbReference type="ARBA" id="ARBA00023242"/>
    </source>
</evidence>
<gene>
    <name evidence="6" type="ORF">B0T26DRAFT_654105</name>
</gene>
<comment type="subcellular location">
    <subcellularLocation>
        <location evidence="1">Nucleus</location>
    </subcellularLocation>
</comment>
<feature type="domain" description="Chromo" evidence="5">
    <location>
        <begin position="41"/>
        <end position="102"/>
    </location>
</feature>
<evidence type="ECO:0000313" key="7">
    <source>
        <dbReference type="Proteomes" id="UP001172101"/>
    </source>
</evidence>
<dbReference type="Proteomes" id="UP001172101">
    <property type="component" value="Unassembled WGS sequence"/>
</dbReference>
<feature type="region of interest" description="Disordered" evidence="4">
    <location>
        <begin position="1"/>
        <end position="40"/>
    </location>
</feature>
<feature type="compositionally biased region" description="Polar residues" evidence="4">
    <location>
        <begin position="261"/>
        <end position="272"/>
    </location>
</feature>
<dbReference type="GO" id="GO:0006338">
    <property type="term" value="P:chromatin remodeling"/>
    <property type="evidence" value="ECO:0007669"/>
    <property type="project" value="UniProtKB-ARBA"/>
</dbReference>
<name>A0AA40A483_9PEZI</name>
<feature type="region of interest" description="Disordered" evidence="4">
    <location>
        <begin position="438"/>
        <end position="478"/>
    </location>
</feature>
<feature type="region of interest" description="Disordered" evidence="4">
    <location>
        <begin position="112"/>
        <end position="337"/>
    </location>
</feature>
<dbReference type="Pfam" id="PF00385">
    <property type="entry name" value="Chromo"/>
    <property type="match status" value="1"/>
</dbReference>
<dbReference type="PROSITE" id="PS50013">
    <property type="entry name" value="CHROMO_2"/>
    <property type="match status" value="1"/>
</dbReference>
<dbReference type="EMBL" id="JAUIRO010000006">
    <property type="protein sequence ID" value="KAK0708992.1"/>
    <property type="molecule type" value="Genomic_DNA"/>
</dbReference>
<evidence type="ECO:0000256" key="1">
    <source>
        <dbReference type="ARBA" id="ARBA00004123"/>
    </source>
</evidence>
<keyword evidence="7" id="KW-1185">Reference proteome</keyword>
<dbReference type="RefSeq" id="XP_060292296.1">
    <property type="nucleotide sequence ID" value="XM_060438517.1"/>
</dbReference>
<feature type="compositionally biased region" description="Acidic residues" evidence="4">
    <location>
        <begin position="152"/>
        <end position="169"/>
    </location>
</feature>
<evidence type="ECO:0000256" key="4">
    <source>
        <dbReference type="SAM" id="MobiDB-lite"/>
    </source>
</evidence>
<feature type="compositionally biased region" description="Pro residues" evidence="4">
    <location>
        <begin position="464"/>
        <end position="478"/>
    </location>
</feature>
<evidence type="ECO:0000313" key="6">
    <source>
        <dbReference type="EMBL" id="KAK0708992.1"/>
    </source>
</evidence>
<dbReference type="InterPro" id="IPR023780">
    <property type="entry name" value="Chromo_domain"/>
</dbReference>
<organism evidence="6 7">
    <name type="scientific">Lasiosphaeria miniovina</name>
    <dbReference type="NCBI Taxonomy" id="1954250"/>
    <lineage>
        <taxon>Eukaryota</taxon>
        <taxon>Fungi</taxon>
        <taxon>Dikarya</taxon>
        <taxon>Ascomycota</taxon>
        <taxon>Pezizomycotina</taxon>
        <taxon>Sordariomycetes</taxon>
        <taxon>Sordariomycetidae</taxon>
        <taxon>Sordariales</taxon>
        <taxon>Lasiosphaeriaceae</taxon>
        <taxon>Lasiosphaeria</taxon>
    </lineage>
</organism>